<comment type="subcellular location">
    <subcellularLocation>
        <location evidence="1">Nucleus</location>
    </subcellularLocation>
</comment>
<dbReference type="PANTHER" id="PTHR19932:SF10">
    <property type="entry name" value="WD REPEAT AND HMG-BOX DNA-BINDING PROTEIN 1"/>
    <property type="match status" value="1"/>
</dbReference>
<feature type="domain" description="WDHD1 first WD40" evidence="9">
    <location>
        <begin position="8"/>
        <end position="323"/>
    </location>
</feature>
<dbReference type="Gene3D" id="2.130.10.10">
    <property type="entry name" value="YVTN repeat-like/Quinoprotein amine dehydrogenase"/>
    <property type="match status" value="2"/>
</dbReference>
<dbReference type="GO" id="GO:0006281">
    <property type="term" value="P:DNA repair"/>
    <property type="evidence" value="ECO:0007669"/>
    <property type="project" value="TreeGrafter"/>
</dbReference>
<dbReference type="PANTHER" id="PTHR19932">
    <property type="entry name" value="WD REPEAT AND HMG-BOX DNA BINDING PROTEIN"/>
    <property type="match status" value="1"/>
</dbReference>
<dbReference type="GO" id="GO:0000278">
    <property type="term" value="P:mitotic cell cycle"/>
    <property type="evidence" value="ECO:0007669"/>
    <property type="project" value="TreeGrafter"/>
</dbReference>
<dbReference type="InterPro" id="IPR036322">
    <property type="entry name" value="WD40_repeat_dom_sf"/>
</dbReference>
<dbReference type="GO" id="GO:0043596">
    <property type="term" value="C:nuclear replication fork"/>
    <property type="evidence" value="ECO:0007669"/>
    <property type="project" value="TreeGrafter"/>
</dbReference>
<dbReference type="InterPro" id="IPR048591">
    <property type="entry name" value="WDHD1/CFT4_hel"/>
</dbReference>
<evidence type="ECO:0000256" key="4">
    <source>
        <dbReference type="ARBA" id="ARBA00023242"/>
    </source>
</evidence>
<dbReference type="Proteomes" id="UP000189580">
    <property type="component" value="Chromosome b"/>
</dbReference>
<evidence type="ECO:0000313" key="11">
    <source>
        <dbReference type="Proteomes" id="UP000189580"/>
    </source>
</evidence>
<keyword evidence="2 5" id="KW-0853">WD repeat</keyword>
<gene>
    <name evidence="10" type="primary">CTF4</name>
    <name evidence="10" type="ORF">AWJ20_2276</name>
</gene>
<protein>
    <submittedName>
        <fullName evidence="10">Chromatin-binding protein CTF4</fullName>
    </submittedName>
</protein>
<keyword evidence="11" id="KW-1185">Reference proteome</keyword>
<dbReference type="InterPro" id="IPR022100">
    <property type="entry name" value="WDHD1/CFT4_beta-prop_2nd"/>
</dbReference>
<dbReference type="InterPro" id="IPR057646">
    <property type="entry name" value="WD40_WDHD1_1st"/>
</dbReference>
<dbReference type="KEGG" id="slb:AWJ20_2276"/>
<dbReference type="SMART" id="SM00320">
    <property type="entry name" value="WD40"/>
    <property type="match status" value="7"/>
</dbReference>
<reference evidence="10 11" key="1">
    <citation type="submission" date="2016-02" db="EMBL/GenBank/DDBJ databases">
        <title>Complete genome sequence and transcriptome regulation of the pentose utilising yeast Sugiyamaella lignohabitans.</title>
        <authorList>
            <person name="Bellasio M."/>
            <person name="Peymann A."/>
            <person name="Valli M."/>
            <person name="Sipitzky M."/>
            <person name="Graf A."/>
            <person name="Sauer M."/>
            <person name="Marx H."/>
            <person name="Mattanovich D."/>
        </authorList>
    </citation>
    <scope>NUCLEOTIDE SEQUENCE [LARGE SCALE GENOMIC DNA]</scope>
    <source>
        <strain evidence="10 11">CBS 10342</strain>
    </source>
</reference>
<feature type="repeat" description="WD" evidence="5">
    <location>
        <begin position="255"/>
        <end position="296"/>
    </location>
</feature>
<dbReference type="OrthoDB" id="427368at2759"/>
<evidence type="ECO:0000256" key="3">
    <source>
        <dbReference type="ARBA" id="ARBA00022737"/>
    </source>
</evidence>
<dbReference type="Pfam" id="PF20946">
    <property type="entry name" value="Ctf4_C"/>
    <property type="match status" value="1"/>
</dbReference>
<dbReference type="Pfam" id="PF24817">
    <property type="entry name" value="WD40_WDHD1_1st"/>
    <property type="match status" value="1"/>
</dbReference>
<evidence type="ECO:0000256" key="5">
    <source>
        <dbReference type="PROSITE-ProRule" id="PRU00221"/>
    </source>
</evidence>
<organism evidence="10 11">
    <name type="scientific">Sugiyamaella lignohabitans</name>
    <dbReference type="NCBI Taxonomy" id="796027"/>
    <lineage>
        <taxon>Eukaryota</taxon>
        <taxon>Fungi</taxon>
        <taxon>Dikarya</taxon>
        <taxon>Ascomycota</taxon>
        <taxon>Saccharomycotina</taxon>
        <taxon>Dipodascomycetes</taxon>
        <taxon>Dipodascales</taxon>
        <taxon>Trichomonascaceae</taxon>
        <taxon>Sugiyamaella</taxon>
    </lineage>
</organism>
<keyword evidence="3" id="KW-0677">Repeat</keyword>
<feature type="compositionally biased region" description="Basic and acidic residues" evidence="6">
    <location>
        <begin position="411"/>
        <end position="420"/>
    </location>
</feature>
<evidence type="ECO:0000256" key="2">
    <source>
        <dbReference type="ARBA" id="ARBA00022574"/>
    </source>
</evidence>
<accession>A0A167F0E5</accession>
<evidence type="ECO:0000256" key="1">
    <source>
        <dbReference type="ARBA" id="ARBA00004123"/>
    </source>
</evidence>
<dbReference type="PROSITE" id="PS50294">
    <property type="entry name" value="WD_REPEATS_REGION"/>
    <property type="match status" value="1"/>
</dbReference>
<evidence type="ECO:0000259" key="9">
    <source>
        <dbReference type="Pfam" id="PF24817"/>
    </source>
</evidence>
<dbReference type="GO" id="GO:0006261">
    <property type="term" value="P:DNA-templated DNA replication"/>
    <property type="evidence" value="ECO:0007669"/>
    <property type="project" value="TreeGrafter"/>
</dbReference>
<dbReference type="GO" id="GO:0003682">
    <property type="term" value="F:chromatin binding"/>
    <property type="evidence" value="ECO:0007669"/>
    <property type="project" value="TreeGrafter"/>
</dbReference>
<dbReference type="PROSITE" id="PS50082">
    <property type="entry name" value="WD_REPEATS_2"/>
    <property type="match status" value="1"/>
</dbReference>
<dbReference type="SUPFAM" id="SSF50978">
    <property type="entry name" value="WD40 repeat-like"/>
    <property type="match status" value="1"/>
</dbReference>
<dbReference type="InterPro" id="IPR001680">
    <property type="entry name" value="WD40_rpt"/>
</dbReference>
<dbReference type="AlphaFoldDB" id="A0A167F0E5"/>
<feature type="compositionally biased region" description="Acidic residues" evidence="6">
    <location>
        <begin position="395"/>
        <end position="404"/>
    </location>
</feature>
<sequence length="825" mass="92265">MKIKLNPRQAHTAGIVRVCYSLDGNYLISGGANDLVRKFTTGSDSSEPDSLDHHHDAVLAVDVSDAHFASSSEDGTVHLFDVVSNKPKGVIVRNPLAIREVKFSPDGKWIATSGNDKFVKIISVTDILKVQEMSLPVPVKHISYSISGNLIALSSIDGNLRFYRLEKSENKDGSDEPDGDMENSFRQNTIIPPFNPTLVHSLEGIVPDVRDVDDVRTTAVEFHPDGTHFAIATKTFEVGVYNLSNVSEVARLRHTNGHKKELTGIKWSPNGKYIATISLDNKVIIWDATTFTPVESQNVESPISVAWHPTTNELTVATDRGQLITYDVLLDQASPFGDITPFNTTTSTNGTDSSTKKSVNSVDRIRDYDDYDLELEFTGDATADDVEQANGEGNELDWIEDDDGAGYVGEENGKRSRESTALENGNGYKRAKFVSTEPVHEPFITGSTPWKNGRRYLCMNTIGYIWSVFQEDHNTVTVTFFDRGLHREYHFTDYVQYDLACLTEEAALFANTKTRKALLRFHDGFTNNWEYTLSDNDLFRCISLSKNIVTFCTAQGYVRTFNIYGSPLSVYRQSRDPVITCASWRNYNYIVRTSPTGSLSYSIENVRTNVIYQKNDEIDIGVGNKLKAVFFTSQGDPCIFDSKGILLVLQNWREPLQTRWVPIVDSNIESAQGRKESYWPIGVIDNKFVCTVLRKGDQHPNIPLPATTELELSVTVDPTTTDYEKEYLTKQVLLQLSRAQAESDDNIELVSTVSSQELEVDKVVLRLIQACCIDSKPSKALALAYLINKDQALEAASKIALRFDQSAVAEKINELLNARLRQQQQ</sequence>
<name>A0A167F0E5_9ASCO</name>
<evidence type="ECO:0000256" key="6">
    <source>
        <dbReference type="SAM" id="MobiDB-lite"/>
    </source>
</evidence>
<dbReference type="PROSITE" id="PS00678">
    <property type="entry name" value="WD_REPEATS_1"/>
    <property type="match status" value="1"/>
</dbReference>
<feature type="domain" description="WDHD1/CFT4 second beta-propeller" evidence="7">
    <location>
        <begin position="441"/>
        <end position="714"/>
    </location>
</feature>
<evidence type="ECO:0000259" key="7">
    <source>
        <dbReference type="Pfam" id="PF12341"/>
    </source>
</evidence>
<keyword evidence="4" id="KW-0539">Nucleus</keyword>
<feature type="region of interest" description="Disordered" evidence="6">
    <location>
        <begin position="395"/>
        <end position="422"/>
    </location>
</feature>
<dbReference type="InterPro" id="IPR019775">
    <property type="entry name" value="WD40_repeat_CS"/>
</dbReference>
<dbReference type="GeneID" id="30034169"/>
<dbReference type="Pfam" id="PF12341">
    <property type="entry name" value="Mcl1_mid"/>
    <property type="match status" value="1"/>
</dbReference>
<feature type="domain" description="WDHD1/CFT4 helical bundle" evidence="8">
    <location>
        <begin position="722"/>
        <end position="821"/>
    </location>
</feature>
<dbReference type="RefSeq" id="XP_018737148.1">
    <property type="nucleotide sequence ID" value="XM_018879211.1"/>
</dbReference>
<evidence type="ECO:0000259" key="8">
    <source>
        <dbReference type="Pfam" id="PF20946"/>
    </source>
</evidence>
<dbReference type="InterPro" id="IPR015943">
    <property type="entry name" value="WD40/YVTN_repeat-like_dom_sf"/>
</dbReference>
<evidence type="ECO:0000313" key="10">
    <source>
        <dbReference type="EMBL" id="ANB14671.1"/>
    </source>
</evidence>
<proteinExistence type="predicted"/>
<dbReference type="EMBL" id="CP014503">
    <property type="protein sequence ID" value="ANB14671.1"/>
    <property type="molecule type" value="Genomic_DNA"/>
</dbReference>